<reference evidence="2 3" key="1">
    <citation type="submission" date="2017-07" db="EMBL/GenBank/DDBJ databases">
        <authorList>
            <person name="Talla V."/>
            <person name="Backstrom N."/>
        </authorList>
    </citation>
    <scope>NUCLEOTIDE SEQUENCE [LARGE SCALE GENOMIC DNA]</scope>
</reference>
<feature type="compositionally biased region" description="Low complexity" evidence="1">
    <location>
        <begin position="16"/>
        <end position="27"/>
    </location>
</feature>
<evidence type="ECO:0000256" key="1">
    <source>
        <dbReference type="SAM" id="MobiDB-lite"/>
    </source>
</evidence>
<protein>
    <submittedName>
        <fullName evidence="2">Uncharacterized protein</fullName>
    </submittedName>
</protein>
<feature type="compositionally biased region" description="Basic and acidic residues" evidence="1">
    <location>
        <begin position="1"/>
        <end position="15"/>
    </location>
</feature>
<name>A0A5E4Q8M3_9NEOP</name>
<dbReference type="AlphaFoldDB" id="A0A5E4Q8M3"/>
<keyword evidence="3" id="KW-1185">Reference proteome</keyword>
<dbReference type="EMBL" id="FZQP02001759">
    <property type="protein sequence ID" value="VVC93723.1"/>
    <property type="molecule type" value="Genomic_DNA"/>
</dbReference>
<organism evidence="2 3">
    <name type="scientific">Leptidea sinapis</name>
    <dbReference type="NCBI Taxonomy" id="189913"/>
    <lineage>
        <taxon>Eukaryota</taxon>
        <taxon>Metazoa</taxon>
        <taxon>Ecdysozoa</taxon>
        <taxon>Arthropoda</taxon>
        <taxon>Hexapoda</taxon>
        <taxon>Insecta</taxon>
        <taxon>Pterygota</taxon>
        <taxon>Neoptera</taxon>
        <taxon>Endopterygota</taxon>
        <taxon>Lepidoptera</taxon>
        <taxon>Glossata</taxon>
        <taxon>Ditrysia</taxon>
        <taxon>Papilionoidea</taxon>
        <taxon>Pieridae</taxon>
        <taxon>Dismorphiinae</taxon>
        <taxon>Leptidea</taxon>
    </lineage>
</organism>
<gene>
    <name evidence="2" type="ORF">LSINAPIS_LOCUS5852</name>
</gene>
<feature type="region of interest" description="Disordered" evidence="1">
    <location>
        <begin position="1"/>
        <end position="27"/>
    </location>
</feature>
<evidence type="ECO:0000313" key="3">
    <source>
        <dbReference type="Proteomes" id="UP000324832"/>
    </source>
</evidence>
<dbReference type="Proteomes" id="UP000324832">
    <property type="component" value="Unassembled WGS sequence"/>
</dbReference>
<proteinExistence type="predicted"/>
<evidence type="ECO:0000313" key="2">
    <source>
        <dbReference type="EMBL" id="VVC93723.1"/>
    </source>
</evidence>
<sequence length="74" mass="8208">MAVRRADCGRPERYSAPRCASRPAPRAFSRTHPSALLKQDMVKTKIGSSIACNSVNRKISKRSVQIVHPPGLRH</sequence>
<accession>A0A5E4Q8M3</accession>